<organism evidence="1 2">
    <name type="scientific">Araneus ventricosus</name>
    <name type="common">Orbweaver spider</name>
    <name type="synonym">Epeira ventricosa</name>
    <dbReference type="NCBI Taxonomy" id="182803"/>
    <lineage>
        <taxon>Eukaryota</taxon>
        <taxon>Metazoa</taxon>
        <taxon>Ecdysozoa</taxon>
        <taxon>Arthropoda</taxon>
        <taxon>Chelicerata</taxon>
        <taxon>Arachnida</taxon>
        <taxon>Araneae</taxon>
        <taxon>Araneomorphae</taxon>
        <taxon>Entelegynae</taxon>
        <taxon>Araneoidea</taxon>
        <taxon>Araneidae</taxon>
        <taxon>Araneus</taxon>
    </lineage>
</organism>
<gene>
    <name evidence="1" type="ORF">AVEN_63637_1</name>
</gene>
<dbReference type="Proteomes" id="UP000499080">
    <property type="component" value="Unassembled WGS sequence"/>
</dbReference>
<protein>
    <submittedName>
        <fullName evidence="1">Uncharacterized protein</fullName>
    </submittedName>
</protein>
<keyword evidence="2" id="KW-1185">Reference proteome</keyword>
<sequence length="167" mass="19533">MRGRVKSKLANIKKFIDSCDILILRFIDSLLITDKKQIVISSQQKLNSAKVLKEELETLFKQYLDIEEDEKSSEMSDEEMLELLQERDEIEVSLKCLLCKYNVIEVEIFEKKSDHNSDLKSYIDHIELKSKLPEISLPIIYGKIEEFSNLENQFVSLLFKGRQPWGS</sequence>
<dbReference type="OrthoDB" id="5989194at2759"/>
<proteinExistence type="predicted"/>
<evidence type="ECO:0000313" key="1">
    <source>
        <dbReference type="EMBL" id="GBO13893.1"/>
    </source>
</evidence>
<dbReference type="AlphaFoldDB" id="A0A4Y2UMK4"/>
<dbReference type="EMBL" id="BGPR01038114">
    <property type="protein sequence ID" value="GBO13893.1"/>
    <property type="molecule type" value="Genomic_DNA"/>
</dbReference>
<reference evidence="1 2" key="1">
    <citation type="journal article" date="2019" name="Sci. Rep.">
        <title>Orb-weaving spider Araneus ventricosus genome elucidates the spidroin gene catalogue.</title>
        <authorList>
            <person name="Kono N."/>
            <person name="Nakamura H."/>
            <person name="Ohtoshi R."/>
            <person name="Moran D.A.P."/>
            <person name="Shinohara A."/>
            <person name="Yoshida Y."/>
            <person name="Fujiwara M."/>
            <person name="Mori M."/>
            <person name="Tomita M."/>
            <person name="Arakawa K."/>
        </authorList>
    </citation>
    <scope>NUCLEOTIDE SEQUENCE [LARGE SCALE GENOMIC DNA]</scope>
</reference>
<evidence type="ECO:0000313" key="2">
    <source>
        <dbReference type="Proteomes" id="UP000499080"/>
    </source>
</evidence>
<comment type="caution">
    <text evidence="1">The sequence shown here is derived from an EMBL/GenBank/DDBJ whole genome shotgun (WGS) entry which is preliminary data.</text>
</comment>
<accession>A0A4Y2UMK4</accession>
<name>A0A4Y2UMK4_ARAVE</name>